<feature type="non-terminal residue" evidence="1">
    <location>
        <position position="1"/>
    </location>
</feature>
<dbReference type="EMBL" id="CM041549">
    <property type="protein sequence ID" value="KAI3357714.1"/>
    <property type="molecule type" value="Genomic_DNA"/>
</dbReference>
<protein>
    <submittedName>
        <fullName evidence="1">Uncharacterized protein</fullName>
    </submittedName>
</protein>
<sequence>SQCLCFIFKVEEYDLNLSLLLFLFVILAQNCPKPIPGPNMNLKGNDILLETFQDGTTVSFACDPGYVSAGGSPTITCTAGNWSPIRLKCEKRNCGSAGEVLNGQIDYREGTEFGAKIYITCNTGYRLVGNKDLICGVQGWSGRLPECEVVTCDPPSLIENGNFSPVEDLYDYGRAVQYSCQSGYTLVGPQSILCSEDGTFQPAPPTCRMVRCSEPVISNAEWIGGSRPPYGFKATVTYRCLTGYTMTGSGTLSCSQDSHWTPGLPTCTRKSDDSYYLI</sequence>
<accession>A0ACB8VQN1</accession>
<proteinExistence type="predicted"/>
<keyword evidence="2" id="KW-1185">Reference proteome</keyword>
<evidence type="ECO:0000313" key="2">
    <source>
        <dbReference type="Proteomes" id="UP000831701"/>
    </source>
</evidence>
<name>A0ACB8VQN1_9TELE</name>
<reference evidence="1" key="1">
    <citation type="submission" date="2022-04" db="EMBL/GenBank/DDBJ databases">
        <title>Jade perch genome.</title>
        <authorList>
            <person name="Chao B."/>
        </authorList>
    </citation>
    <scope>NUCLEOTIDE SEQUENCE</scope>
    <source>
        <strain evidence="1">CB-2022</strain>
    </source>
</reference>
<evidence type="ECO:0000313" key="1">
    <source>
        <dbReference type="EMBL" id="KAI3357714.1"/>
    </source>
</evidence>
<gene>
    <name evidence="1" type="ORF">L3Q82_016119</name>
</gene>
<dbReference type="Proteomes" id="UP000831701">
    <property type="component" value="Chromosome 19"/>
</dbReference>
<comment type="caution">
    <text evidence="1">The sequence shown here is derived from an EMBL/GenBank/DDBJ whole genome shotgun (WGS) entry which is preliminary data.</text>
</comment>
<organism evidence="1 2">
    <name type="scientific">Scortum barcoo</name>
    <name type="common">barcoo grunter</name>
    <dbReference type="NCBI Taxonomy" id="214431"/>
    <lineage>
        <taxon>Eukaryota</taxon>
        <taxon>Metazoa</taxon>
        <taxon>Chordata</taxon>
        <taxon>Craniata</taxon>
        <taxon>Vertebrata</taxon>
        <taxon>Euteleostomi</taxon>
        <taxon>Actinopterygii</taxon>
        <taxon>Neopterygii</taxon>
        <taxon>Teleostei</taxon>
        <taxon>Neoteleostei</taxon>
        <taxon>Acanthomorphata</taxon>
        <taxon>Eupercaria</taxon>
        <taxon>Centrarchiformes</taxon>
        <taxon>Terapontoidei</taxon>
        <taxon>Terapontidae</taxon>
        <taxon>Scortum</taxon>
    </lineage>
</organism>